<dbReference type="SMART" id="SM00153">
    <property type="entry name" value="VHP"/>
    <property type="match status" value="1"/>
</dbReference>
<dbReference type="InterPro" id="IPR007122">
    <property type="entry name" value="Villin/Gelsolin"/>
</dbReference>
<comment type="subcellular location">
    <subcellularLocation>
        <location evidence="2">Cytoplasm</location>
        <location evidence="2">Cytoskeleton</location>
    </subcellularLocation>
    <subcellularLocation>
        <location evidence="1">Membrane</location>
        <topology evidence="1">Peripheral membrane protein</topology>
    </subcellularLocation>
</comment>
<dbReference type="STRING" id="94237.ENSMMOP00000027546"/>
<dbReference type="GO" id="GO:0015629">
    <property type="term" value="C:actin cytoskeleton"/>
    <property type="evidence" value="ECO:0007669"/>
    <property type="project" value="TreeGrafter"/>
</dbReference>
<dbReference type="InterPro" id="IPR036886">
    <property type="entry name" value="Villin_headpiece_dom_sf"/>
</dbReference>
<dbReference type="Proteomes" id="UP000261620">
    <property type="component" value="Unplaced"/>
</dbReference>
<name>A0A3Q3XQH6_MOLML</name>
<dbReference type="GO" id="GO:0005546">
    <property type="term" value="F:phosphatidylinositol-4,5-bisphosphate binding"/>
    <property type="evidence" value="ECO:0007669"/>
    <property type="project" value="TreeGrafter"/>
</dbReference>
<dbReference type="GO" id="GO:0008154">
    <property type="term" value="P:actin polymerization or depolymerization"/>
    <property type="evidence" value="ECO:0007669"/>
    <property type="project" value="TreeGrafter"/>
</dbReference>
<organism evidence="12 13">
    <name type="scientific">Mola mola</name>
    <name type="common">Ocean sunfish</name>
    <name type="synonym">Tetraodon mola</name>
    <dbReference type="NCBI Taxonomy" id="94237"/>
    <lineage>
        <taxon>Eukaryota</taxon>
        <taxon>Metazoa</taxon>
        <taxon>Chordata</taxon>
        <taxon>Craniata</taxon>
        <taxon>Vertebrata</taxon>
        <taxon>Euteleostomi</taxon>
        <taxon>Actinopterygii</taxon>
        <taxon>Neopterygii</taxon>
        <taxon>Teleostei</taxon>
        <taxon>Neoteleostei</taxon>
        <taxon>Acanthomorphata</taxon>
        <taxon>Eupercaria</taxon>
        <taxon>Tetraodontiformes</taxon>
        <taxon>Molidae</taxon>
        <taxon>Mola</taxon>
    </lineage>
</organism>
<dbReference type="SUPFAM" id="SSF47050">
    <property type="entry name" value="VHP, Villin headpiece domain"/>
    <property type="match status" value="1"/>
</dbReference>
<feature type="region of interest" description="Disordered" evidence="10">
    <location>
        <begin position="380"/>
        <end position="404"/>
    </location>
</feature>
<dbReference type="PANTHER" id="PTHR11977:SF136">
    <property type="entry name" value="LOW QUALITY PROTEIN: SUPERVILLIN"/>
    <property type="match status" value="1"/>
</dbReference>
<dbReference type="PANTHER" id="PTHR11977">
    <property type="entry name" value="VILLIN"/>
    <property type="match status" value="1"/>
</dbReference>
<dbReference type="FunFam" id="1.10.950.10:FF:000003">
    <property type="entry name" value="supervillin isoform X2"/>
    <property type="match status" value="1"/>
</dbReference>
<dbReference type="GO" id="GO:0051016">
    <property type="term" value="P:barbed-end actin filament capping"/>
    <property type="evidence" value="ECO:0007669"/>
    <property type="project" value="TreeGrafter"/>
</dbReference>
<keyword evidence="7" id="KW-0009">Actin-binding</keyword>
<feature type="region of interest" description="Disordered" evidence="10">
    <location>
        <begin position="111"/>
        <end position="141"/>
    </location>
</feature>
<evidence type="ECO:0000256" key="1">
    <source>
        <dbReference type="ARBA" id="ARBA00004170"/>
    </source>
</evidence>
<keyword evidence="8" id="KW-0206">Cytoskeleton</keyword>
<keyword evidence="5" id="KW-0677">Repeat</keyword>
<feature type="compositionally biased region" description="Basic and acidic residues" evidence="10">
    <location>
        <begin position="386"/>
        <end position="396"/>
    </location>
</feature>
<dbReference type="InterPro" id="IPR029006">
    <property type="entry name" value="ADF-H/Gelsolin-like_dom_sf"/>
</dbReference>
<comment type="similarity">
    <text evidence="3">Belongs to the villin/gelsolin family.</text>
</comment>
<dbReference type="CDD" id="cd11289">
    <property type="entry name" value="gelsolin_S2_like"/>
    <property type="match status" value="1"/>
</dbReference>
<evidence type="ECO:0000256" key="3">
    <source>
        <dbReference type="ARBA" id="ARBA00008418"/>
    </source>
</evidence>
<dbReference type="GO" id="GO:0051015">
    <property type="term" value="F:actin filament binding"/>
    <property type="evidence" value="ECO:0007669"/>
    <property type="project" value="InterPro"/>
</dbReference>
<proteinExistence type="inferred from homology"/>
<dbReference type="GO" id="GO:0005737">
    <property type="term" value="C:cytoplasm"/>
    <property type="evidence" value="ECO:0007669"/>
    <property type="project" value="TreeGrafter"/>
</dbReference>
<evidence type="ECO:0000256" key="2">
    <source>
        <dbReference type="ARBA" id="ARBA00004245"/>
    </source>
</evidence>
<evidence type="ECO:0000256" key="4">
    <source>
        <dbReference type="ARBA" id="ARBA00022490"/>
    </source>
</evidence>
<dbReference type="SUPFAM" id="SSF55753">
    <property type="entry name" value="Actin depolymerizing proteins"/>
    <property type="match status" value="5"/>
</dbReference>
<dbReference type="PROSITE" id="PS51089">
    <property type="entry name" value="HP"/>
    <property type="match status" value="1"/>
</dbReference>
<dbReference type="CDD" id="cd11288">
    <property type="entry name" value="gelsolin_S5_like"/>
    <property type="match status" value="1"/>
</dbReference>
<keyword evidence="6" id="KW-0472">Membrane</keyword>
<reference evidence="12" key="2">
    <citation type="submission" date="2025-09" db="UniProtKB">
        <authorList>
            <consortium name="Ensembl"/>
        </authorList>
    </citation>
    <scope>IDENTIFICATION</scope>
</reference>
<dbReference type="Pfam" id="PF02209">
    <property type="entry name" value="VHP"/>
    <property type="match status" value="1"/>
</dbReference>
<evidence type="ECO:0000256" key="10">
    <source>
        <dbReference type="SAM" id="MobiDB-lite"/>
    </source>
</evidence>
<dbReference type="Pfam" id="PF00626">
    <property type="entry name" value="Gelsolin"/>
    <property type="match status" value="1"/>
</dbReference>
<evidence type="ECO:0000256" key="7">
    <source>
        <dbReference type="ARBA" id="ARBA00023203"/>
    </source>
</evidence>
<protein>
    <recommendedName>
        <fullName evidence="11">HP domain-containing protein</fullName>
    </recommendedName>
</protein>
<feature type="coiled-coil region" evidence="9">
    <location>
        <begin position="828"/>
        <end position="855"/>
    </location>
</feature>
<dbReference type="OMA" id="KSLMLMQ"/>
<evidence type="ECO:0000256" key="8">
    <source>
        <dbReference type="ARBA" id="ARBA00023212"/>
    </source>
</evidence>
<dbReference type="CDD" id="cd11280">
    <property type="entry name" value="gelsolin_like"/>
    <property type="match status" value="1"/>
</dbReference>
<reference evidence="12" key="1">
    <citation type="submission" date="2025-08" db="UniProtKB">
        <authorList>
            <consortium name="Ensembl"/>
        </authorList>
    </citation>
    <scope>IDENTIFICATION</scope>
</reference>
<accession>A0A3Q3XQH6</accession>
<dbReference type="CDD" id="cd11293">
    <property type="entry name" value="gelsolin_S4_like"/>
    <property type="match status" value="1"/>
</dbReference>
<dbReference type="Gene3D" id="3.40.20.10">
    <property type="entry name" value="Severin"/>
    <property type="match status" value="5"/>
</dbReference>
<dbReference type="InterPro" id="IPR003128">
    <property type="entry name" value="Villin_headpiece"/>
</dbReference>
<keyword evidence="13" id="KW-1185">Reference proteome</keyword>
<sequence>PPALVPGGLVANRMLEEDPPRYTRASDPCEPCQHFGKISSPQIKSGNSHTEPVLVYVDPVMLSTSSGPTSGHTDTTSLSSKAERIARYKAERRRQLSERFGILLGQETEMDYTPRYRPGPRVPYHSGVAPQPTQERQKGFSEHERAMNMENNRRGGVQEHSANSKPITRTQEQNLPLPEQQQHYHQGDAHQEPSSNSSKDYSLEEVPSSPCTAHRASLPSTRYGISPGDLFIEQQAQSILNRQGSMQILFELLLYEEKLDERAKMSVAAKRSLFRELERTSEGGVPKPRCRNAAVERRLRRVQDRSHTQPVTNNEVVNASSIQALCQQDSTVQDQKRDTQKPPQTASVGMGGDSQEPVAEETDLSTLSLTEKMALFNSLSHATNKTAERSRGDTQLRRANPRFQTQPITQGEVNKVKKNPAFINKTSAINPYSQPAQPPPTYPKPFTQSLQTQQIPQRFIQSLPKPYLQTASSNALPKAQVPLKIPPKPQSLPQALVKSKSLPLDHKEDFSRQSVLSGDPKSPAESGDTPPDGMCSKQMSIKERVALLKKSGEEGWKNRINKKQEVVKVVSSEQQAQLWETEQTCTQKVSLSRTHHITVYDTLSCTKYAWTLICFLSWYLTEKHNMTPKKGNPPTSIESQMTIDKRKQMISICEDAWKTKGKGAANDSTQYTVAARMVKKGLAASSSVISPILSPVATKLKSSTFAANKPQEEIEARPNMESDKKLDKLESFLGRLNSKGLQETTIAVTEKAVKEVMKLDDEIFSKFYKHVAEFPRMPTRIEINEDFDAIFGSQGPKLTSAILKHKCLVRPSRNVQSSRNPLKMLAARDDIKHEYTEQRLNVAQLENKRIKAEKSNKASQYSEAAMIGLASKENFSSVSLRNVSTSEQKSNNSTMPYKDLMLIQIKGRRHVQTRLVEPRASSLNSGDCFLLVTPEHCIVWIGEFSNVIERAKAIDLATFIHTKKDMGCRATQVQTIEEGITPQSQITQEFWTILGGQTTYQPAGPPEADEQFENAILETNCIFRLLEDKLVPDDDEWGKVPCCSLLESKEVLVFDFGSEVYVWHGKEVTLAQKKVAFQLAKHLWNGMFDYTCCDINPLDPGGCNKLIPRKGQGRPDWAIFSRLTEHNETILFKEKFLDWTDYKLPSPKEGGELRPEQKEAPGRECRPYDAVLMMPVLRSSVSTIMDGVNVGRGYGPVEMEDHMRTQEISTVSVDVWHILEFDYSRLPRQSIGQFHEGDAYVVKWKYMVSTSVGRRQNPEARSSGPGKEKCCYFFWQGRHSSVSEKGTSALMTVELDEERGAQVQVQQGKEPPCFLQCFKGGMIIHAGKREEEEEEENSQSEWRLYCVRGEVPVEGHLLEVACHCSSLRSRASMIVLNINKAIIYLWHGCKTQLHTRSVGNTAALRIKEECPLEAGLHSSSKVTIHECDEGVEPPGFWEALRRKDRKAYDCMLQGKPDLVSSLPFLQEDLYNAPQPALFLVDNFHEVYLWQGWWPQDSESTGSARIRWDADRRCAMETVLQYCKEKNEKKPLKSYLIHAGLEPLTFTNMFPSWEHREDVAEITEREAEVCNQIILVEDVLARLCQKTFPLAQLQARPLPEGVDPLHLEVYLSDQDFEKALQMKREEYESLPGWKQVNLKKAKGLF</sequence>
<feature type="region of interest" description="Disordered" evidence="10">
    <location>
        <begin position="328"/>
        <end position="363"/>
    </location>
</feature>
<evidence type="ECO:0000256" key="6">
    <source>
        <dbReference type="ARBA" id="ARBA00023136"/>
    </source>
</evidence>
<dbReference type="GO" id="GO:0016020">
    <property type="term" value="C:membrane"/>
    <property type="evidence" value="ECO:0007669"/>
    <property type="project" value="UniProtKB-SubCell"/>
</dbReference>
<evidence type="ECO:0000256" key="5">
    <source>
        <dbReference type="ARBA" id="ARBA00022737"/>
    </source>
</evidence>
<dbReference type="InterPro" id="IPR007123">
    <property type="entry name" value="Gelsolin-like_dom"/>
</dbReference>
<evidence type="ECO:0000256" key="9">
    <source>
        <dbReference type="SAM" id="Coils"/>
    </source>
</evidence>
<feature type="region of interest" description="Disordered" evidence="10">
    <location>
        <begin position="510"/>
        <end position="538"/>
    </location>
</feature>
<dbReference type="Ensembl" id="ENSMMOT00000028016.1">
    <property type="protein sequence ID" value="ENSMMOP00000027546.1"/>
    <property type="gene ID" value="ENSMMOG00000020837.1"/>
</dbReference>
<dbReference type="GO" id="GO:0051014">
    <property type="term" value="P:actin filament severing"/>
    <property type="evidence" value="ECO:0007669"/>
    <property type="project" value="TreeGrafter"/>
</dbReference>
<dbReference type="SMART" id="SM00262">
    <property type="entry name" value="GEL"/>
    <property type="match status" value="5"/>
</dbReference>
<keyword evidence="9" id="KW-0175">Coiled coil</keyword>
<feature type="domain" description="HP" evidence="11">
    <location>
        <begin position="1581"/>
        <end position="1644"/>
    </location>
</feature>
<dbReference type="Gene3D" id="1.10.950.10">
    <property type="entry name" value="Villin headpiece domain"/>
    <property type="match status" value="1"/>
</dbReference>
<evidence type="ECO:0000259" key="11">
    <source>
        <dbReference type="PROSITE" id="PS51089"/>
    </source>
</evidence>
<evidence type="ECO:0000313" key="13">
    <source>
        <dbReference type="Proteomes" id="UP000261620"/>
    </source>
</evidence>
<feature type="region of interest" description="Disordered" evidence="10">
    <location>
        <begin position="180"/>
        <end position="220"/>
    </location>
</feature>
<keyword evidence="4" id="KW-0963">Cytoplasm</keyword>
<evidence type="ECO:0000313" key="12">
    <source>
        <dbReference type="Ensembl" id="ENSMMOP00000027546.1"/>
    </source>
</evidence>